<dbReference type="GO" id="GO:0008237">
    <property type="term" value="F:metallopeptidase activity"/>
    <property type="evidence" value="ECO:0007669"/>
    <property type="project" value="UniProtKB-KW"/>
</dbReference>
<keyword evidence="7" id="KW-1185">Reference proteome</keyword>
<evidence type="ECO:0000256" key="5">
    <source>
        <dbReference type="SAM" id="MobiDB-lite"/>
    </source>
</evidence>
<evidence type="ECO:0000256" key="4">
    <source>
        <dbReference type="ARBA" id="ARBA00023136"/>
    </source>
</evidence>
<keyword evidence="6" id="KW-0645">Protease</keyword>
<evidence type="ECO:0000256" key="3">
    <source>
        <dbReference type="ARBA" id="ARBA00022989"/>
    </source>
</evidence>
<comment type="subcellular location">
    <subcellularLocation>
        <location evidence="1">Membrane</location>
        <topology evidence="1">Single-pass membrane protein</topology>
    </subcellularLocation>
</comment>
<feature type="region of interest" description="Disordered" evidence="5">
    <location>
        <begin position="57"/>
        <end position="79"/>
    </location>
</feature>
<dbReference type="EMBL" id="CABPSI010000008">
    <property type="protein sequence ID" value="VVE58223.1"/>
    <property type="molecule type" value="Genomic_DNA"/>
</dbReference>
<dbReference type="PANTHER" id="PTHR30168">
    <property type="entry name" value="PUTATIVE MEMBRANE PROTEIN YPFJ"/>
    <property type="match status" value="1"/>
</dbReference>
<proteinExistence type="predicted"/>
<keyword evidence="6" id="KW-0378">Hydrolase</keyword>
<dbReference type="AlphaFoldDB" id="A0A5E4Z954"/>
<keyword evidence="2" id="KW-0812">Transmembrane</keyword>
<feature type="compositionally biased region" description="Low complexity" evidence="5">
    <location>
        <begin position="68"/>
        <end position="79"/>
    </location>
</feature>
<evidence type="ECO:0000313" key="7">
    <source>
        <dbReference type="Proteomes" id="UP000333828"/>
    </source>
</evidence>
<keyword evidence="6" id="KW-0482">Metalloprotease</keyword>
<reference evidence="6 7" key="1">
    <citation type="submission" date="2019-08" db="EMBL/GenBank/DDBJ databases">
        <authorList>
            <person name="Peeters C."/>
        </authorList>
    </citation>
    <scope>NUCLEOTIDE SEQUENCE [LARGE SCALE GENOMIC DNA]</scope>
    <source>
        <strain evidence="6 7">LMG 31115</strain>
    </source>
</reference>
<evidence type="ECO:0000313" key="6">
    <source>
        <dbReference type="EMBL" id="VVE58223.1"/>
    </source>
</evidence>
<gene>
    <name evidence="6" type="ORF">PIN31115_05279</name>
</gene>
<evidence type="ECO:0000256" key="1">
    <source>
        <dbReference type="ARBA" id="ARBA00004167"/>
    </source>
</evidence>
<protein>
    <submittedName>
        <fullName evidence="6">Metalloprotease</fullName>
    </submittedName>
</protein>
<keyword evidence="3" id="KW-1133">Transmembrane helix</keyword>
<evidence type="ECO:0000256" key="2">
    <source>
        <dbReference type="ARBA" id="ARBA00022692"/>
    </source>
</evidence>
<feature type="region of interest" description="Disordered" evidence="5">
    <location>
        <begin position="1"/>
        <end position="21"/>
    </location>
</feature>
<name>A0A5E4Z954_9BURK</name>
<dbReference type="PANTHER" id="PTHR30168:SF0">
    <property type="entry name" value="INNER MEMBRANE PROTEIN"/>
    <property type="match status" value="1"/>
</dbReference>
<feature type="compositionally biased region" description="Polar residues" evidence="5">
    <location>
        <begin position="57"/>
        <end position="66"/>
    </location>
</feature>
<dbReference type="RefSeq" id="WP_150686583.1">
    <property type="nucleotide sequence ID" value="NZ_CABPSF010000010.1"/>
</dbReference>
<dbReference type="GO" id="GO:0016020">
    <property type="term" value="C:membrane"/>
    <property type="evidence" value="ECO:0007669"/>
    <property type="project" value="UniProtKB-SubCell"/>
</dbReference>
<keyword evidence="4" id="KW-0472">Membrane</keyword>
<dbReference type="Pfam" id="PF04228">
    <property type="entry name" value="Zn_peptidase"/>
    <property type="match status" value="1"/>
</dbReference>
<accession>A0A5E4Z954</accession>
<organism evidence="6 7">
    <name type="scientific">Pandoraea iniqua</name>
    <dbReference type="NCBI Taxonomy" id="2508288"/>
    <lineage>
        <taxon>Bacteria</taxon>
        <taxon>Pseudomonadati</taxon>
        <taxon>Pseudomonadota</taxon>
        <taxon>Betaproteobacteria</taxon>
        <taxon>Burkholderiales</taxon>
        <taxon>Burkholderiaceae</taxon>
        <taxon>Pandoraea</taxon>
    </lineage>
</organism>
<dbReference type="GO" id="GO:0006508">
    <property type="term" value="P:proteolysis"/>
    <property type="evidence" value="ECO:0007669"/>
    <property type="project" value="UniProtKB-KW"/>
</dbReference>
<dbReference type="Proteomes" id="UP000333828">
    <property type="component" value="Unassembled WGS sequence"/>
</dbReference>
<sequence length="295" mass="31878">MRLDDEQESQNVEDRRGSGGGFGGRATIGIGTIVVALAASYFFGIDPRVIIEGSQMIQGQTQSQPQRAPGNGTPAAPANDPKIVFTRKVLGNIEHTWASVFPAQLNRQYVAPKLVVFSGATATACGTGQTAMGPFYCPGDQKVYIDLEFYDELQRKFGAGGDFAQAYVIAHEVGHHVQNLLGISEQFDAARRRVSEAQANALSVRLELQADCFAGVWANNAAKANQQLFEPGDIEQGLRAAAAIGDDRLQQQSQGRVVPESFTHGTSAQRVYWLRQGLQSGDVRKCDTFSAKQLS</sequence>
<dbReference type="InterPro" id="IPR007343">
    <property type="entry name" value="Uncharacterised_pept_Zn_put"/>
</dbReference>